<dbReference type="InterPro" id="IPR000601">
    <property type="entry name" value="PKD_dom"/>
</dbReference>
<evidence type="ECO:0000259" key="2">
    <source>
        <dbReference type="Pfam" id="PF18911"/>
    </source>
</evidence>
<dbReference type="EMBL" id="BNCP01000014">
    <property type="protein sequence ID" value="GIL78855.1"/>
    <property type="molecule type" value="Genomic_DNA"/>
</dbReference>
<proteinExistence type="predicted"/>
<dbReference type="EMBL" id="BNCQ01000001">
    <property type="protein sequence ID" value="GIL93915.1"/>
    <property type="molecule type" value="Genomic_DNA"/>
</dbReference>
<reference evidence="3" key="1">
    <citation type="journal article" date="2021" name="Proc. Natl. Acad. Sci. U.S.A.">
        <title>Three genomes in the algal genus Volvox reveal the fate of a haploid sex-determining region after a transition to homothallism.</title>
        <authorList>
            <person name="Yamamoto K."/>
            <person name="Hamaji T."/>
            <person name="Kawai-Toyooka H."/>
            <person name="Matsuzaki R."/>
            <person name="Takahashi F."/>
            <person name="Nishimura Y."/>
            <person name="Kawachi M."/>
            <person name="Noguchi H."/>
            <person name="Minakuchi Y."/>
            <person name="Umen J.G."/>
            <person name="Toyoda A."/>
            <person name="Nozaki H."/>
        </authorList>
    </citation>
    <scope>NUCLEOTIDE SEQUENCE</scope>
    <source>
        <strain evidence="4">NIES-3785</strain>
        <strain evidence="3">NIES-3786</strain>
    </source>
</reference>
<gene>
    <name evidence="3" type="ORF">Vretifemale_8255</name>
    <name evidence="4" type="ORF">Vretimale_149</name>
</gene>
<dbReference type="PRINTS" id="PR01217">
    <property type="entry name" value="PRICHEXTENSN"/>
</dbReference>
<dbReference type="InterPro" id="IPR013783">
    <property type="entry name" value="Ig-like_fold"/>
</dbReference>
<dbReference type="Gene3D" id="2.60.40.10">
    <property type="entry name" value="Immunoglobulins"/>
    <property type="match status" value="1"/>
</dbReference>
<evidence type="ECO:0000313" key="5">
    <source>
        <dbReference type="Proteomes" id="UP000747110"/>
    </source>
</evidence>
<accession>A0A8J4CA76</accession>
<protein>
    <recommendedName>
        <fullName evidence="2">PKD domain-containing protein</fullName>
    </recommendedName>
</protein>
<feature type="compositionally biased region" description="Gly residues" evidence="1">
    <location>
        <begin position="436"/>
        <end position="454"/>
    </location>
</feature>
<dbReference type="PANTHER" id="PTHR45733:SF8">
    <property type="entry name" value="FORMIN-J"/>
    <property type="match status" value="1"/>
</dbReference>
<dbReference type="PANTHER" id="PTHR45733">
    <property type="entry name" value="FORMIN-J"/>
    <property type="match status" value="1"/>
</dbReference>
<evidence type="ECO:0000313" key="4">
    <source>
        <dbReference type="EMBL" id="GIL93915.1"/>
    </source>
</evidence>
<keyword evidence="5" id="KW-1185">Reference proteome</keyword>
<dbReference type="SUPFAM" id="SSF49299">
    <property type="entry name" value="PKD domain"/>
    <property type="match status" value="1"/>
</dbReference>
<feature type="region of interest" description="Disordered" evidence="1">
    <location>
        <begin position="715"/>
        <end position="812"/>
    </location>
</feature>
<organism evidence="3 5">
    <name type="scientific">Volvox reticuliferus</name>
    <dbReference type="NCBI Taxonomy" id="1737510"/>
    <lineage>
        <taxon>Eukaryota</taxon>
        <taxon>Viridiplantae</taxon>
        <taxon>Chlorophyta</taxon>
        <taxon>core chlorophytes</taxon>
        <taxon>Chlorophyceae</taxon>
        <taxon>CS clade</taxon>
        <taxon>Chlamydomonadales</taxon>
        <taxon>Volvocaceae</taxon>
        <taxon>Volvox</taxon>
    </lineage>
</organism>
<dbReference type="AlphaFoldDB" id="A0A8J4CA76"/>
<evidence type="ECO:0000313" key="3">
    <source>
        <dbReference type="EMBL" id="GIL78855.1"/>
    </source>
</evidence>
<dbReference type="NCBIfam" id="NF038133">
    <property type="entry name" value="choice_anch_L"/>
    <property type="match status" value="1"/>
</dbReference>
<name>A0A8J4CA76_9CHLO</name>
<dbReference type="Proteomes" id="UP000747110">
    <property type="component" value="Unassembled WGS sequence"/>
</dbReference>
<dbReference type="InterPro" id="IPR035986">
    <property type="entry name" value="PKD_dom_sf"/>
</dbReference>
<dbReference type="OrthoDB" id="540558at2759"/>
<feature type="region of interest" description="Disordered" evidence="1">
    <location>
        <begin position="421"/>
        <end position="454"/>
    </location>
</feature>
<dbReference type="Pfam" id="PF18911">
    <property type="entry name" value="PKD_4"/>
    <property type="match status" value="1"/>
</dbReference>
<sequence>MTFILGPRRPQHRAVLSLALLVSSVIFVGAFRSYETFTDPISGRLGHVPIRRNSRRQLNAATSCGGFVACPTADAAAKMILGNNPNLTISNAVFTKGACSSALAQWGIVQNTSWAPGHVMKSWFPRGALVLSSGDAAAGNCAVNTLDYYTGVGGGGGDANLNALIPAYTTYDAVALEFTVTALADGLLVFKYAFGSDEYTEWVGTAFNDVFGFFIAPISQPITSGHNVAIVKGTADTQVSINNVNGNINSNLWTNNRIYDVTNTQPIEADGYTNLLNTQGFQVTANQQYRFKLAIADAGDQILDSWVWIGGETLLVDQKPVANSSDPTTSCVTKVATFDAGASYDPDKGDVLSYVWVLSANCYPSVTLTGKTATVDLTTLAAGVTYTVTLTVTDGSDVEDSKITTLAVPAACGGSITQTCDSSGIPLPSPPPPPSNGGGGGSPNGGGGGGGGGSGGGSVSSNYVYAGGAAVVPCSGDVTIDAGSSADSTLALIASNYDPGDVYTVYYIWRLFDITDKGYDTPIQSITVVQLNPLNPDPTVTFTFDPTLSVKKYRVALDVTDVDAWDHGGNGAIVEVETFIQLLACSIQPADPFPTIVFDGITSPETFTLACGATVTLDATAPFADTTSKHGGPGSTQIFRWSVLDANEIQIWSMDSTTELTDFDGTALQASFIIFPDTFYTLRLVIIIDGHDYDDDNWETKFSVENCGFVANPPLNPAPPNTIPAAPLGPPPPSPPPSSPPPPPPPPSPPPPPPPSPRPPPPPPPSPPPRPPPPSPPPKQSPPPSPKPPSPKPLPPSPRPRPPSPKPPPPPK</sequence>
<dbReference type="InterPro" id="IPR051144">
    <property type="entry name" value="Formin_homology_domain"/>
</dbReference>
<evidence type="ECO:0000256" key="1">
    <source>
        <dbReference type="SAM" id="MobiDB-lite"/>
    </source>
</evidence>
<dbReference type="Proteomes" id="UP000722791">
    <property type="component" value="Unassembled WGS sequence"/>
</dbReference>
<feature type="domain" description="PKD" evidence="2">
    <location>
        <begin position="318"/>
        <end position="404"/>
    </location>
</feature>
<comment type="caution">
    <text evidence="3">The sequence shown here is derived from an EMBL/GenBank/DDBJ whole genome shotgun (WGS) entry which is preliminary data.</text>
</comment>
<dbReference type="InterPro" id="IPR049804">
    <property type="entry name" value="Choice_anch_L"/>
</dbReference>